<evidence type="ECO:0000256" key="6">
    <source>
        <dbReference type="ARBA" id="ARBA00023228"/>
    </source>
</evidence>
<evidence type="ECO:0000256" key="1">
    <source>
        <dbReference type="ARBA" id="ARBA00004370"/>
    </source>
</evidence>
<dbReference type="GO" id="GO:0016020">
    <property type="term" value="C:membrane"/>
    <property type="evidence" value="ECO:0007669"/>
    <property type="project" value="UniProtKB-SubCell"/>
</dbReference>
<dbReference type="Proteomes" id="UP000193944">
    <property type="component" value="Unassembled WGS sequence"/>
</dbReference>
<dbReference type="PANTHER" id="PTHR23354">
    <property type="entry name" value="NUCLEOLAR PROTEIN 7/ESTROGEN RECEPTOR COACTIVATOR-RELATED"/>
    <property type="match status" value="1"/>
</dbReference>
<dbReference type="GO" id="GO:0005634">
    <property type="term" value="C:nucleus"/>
    <property type="evidence" value="ECO:0007669"/>
    <property type="project" value="TreeGrafter"/>
</dbReference>
<gene>
    <name evidence="11" type="ORF">BCR32DRAFT_275098</name>
</gene>
<dbReference type="EMBL" id="MCFG01000017">
    <property type="protein sequence ID" value="ORX86745.1"/>
    <property type="molecule type" value="Genomic_DNA"/>
</dbReference>
<keyword evidence="6" id="KW-0458">Lysosome</keyword>
<keyword evidence="12" id="KW-1185">Reference proteome</keyword>
<organism evidence="11 12">
    <name type="scientific">Anaeromyces robustus</name>
    <dbReference type="NCBI Taxonomy" id="1754192"/>
    <lineage>
        <taxon>Eukaryota</taxon>
        <taxon>Fungi</taxon>
        <taxon>Fungi incertae sedis</taxon>
        <taxon>Chytridiomycota</taxon>
        <taxon>Chytridiomycota incertae sedis</taxon>
        <taxon>Neocallimastigomycetes</taxon>
        <taxon>Neocallimastigales</taxon>
        <taxon>Neocallimastigaceae</taxon>
        <taxon>Anaeromyces</taxon>
    </lineage>
</organism>
<dbReference type="STRING" id="1754192.A0A1Y1XM23"/>
<evidence type="ECO:0000256" key="9">
    <source>
        <dbReference type="ARBA" id="ARBA00042134"/>
    </source>
</evidence>
<evidence type="ECO:0000313" key="12">
    <source>
        <dbReference type="Proteomes" id="UP000193944"/>
    </source>
</evidence>
<protein>
    <recommendedName>
        <fullName evidence="7">MTOR-associated protein MEAK7</fullName>
    </recommendedName>
    <alternativeName>
        <fullName evidence="9">TBC/LysM-associated domain-containing protein 1</fullName>
    </alternativeName>
    <alternativeName>
        <fullName evidence="8">TLD domain-containing protein 1</fullName>
    </alternativeName>
</protein>
<evidence type="ECO:0000256" key="4">
    <source>
        <dbReference type="ARBA" id="ARBA00022490"/>
    </source>
</evidence>
<dbReference type="PANTHER" id="PTHR23354:SF131">
    <property type="entry name" value="MTOR-ASSOCIATED PROTEIN MEAK7"/>
    <property type="match status" value="1"/>
</dbReference>
<dbReference type="GO" id="GO:0006979">
    <property type="term" value="P:response to oxidative stress"/>
    <property type="evidence" value="ECO:0007669"/>
    <property type="project" value="TreeGrafter"/>
</dbReference>
<keyword evidence="5" id="KW-0472">Membrane</keyword>
<comment type="caution">
    <text evidence="11">The sequence shown here is derived from an EMBL/GenBank/DDBJ whole genome shotgun (WGS) entry which is preliminary data.</text>
</comment>
<proteinExistence type="predicted"/>
<evidence type="ECO:0000313" key="11">
    <source>
        <dbReference type="EMBL" id="ORX86745.1"/>
    </source>
</evidence>
<dbReference type="PROSITE" id="PS51886">
    <property type="entry name" value="TLDC"/>
    <property type="match status" value="1"/>
</dbReference>
<keyword evidence="4" id="KW-0963">Cytoplasm</keyword>
<dbReference type="Pfam" id="PF07534">
    <property type="entry name" value="TLD"/>
    <property type="match status" value="1"/>
</dbReference>
<evidence type="ECO:0000256" key="8">
    <source>
        <dbReference type="ARBA" id="ARBA00041780"/>
    </source>
</evidence>
<sequence>MGNSQSQDSVYSMPKFNENEYQQLKSIIGEAEQTSMNDFIPVSTDLLKEKLPYFTERFKVTLINLTKEEEKLLNIKYKNIKKSKKKALEKSLSAVSLTFETKNEILSRSSLIRIIEGLCKPTEDDPDRKIRKRFIQLYASTFSNDKEQQTNEEGEKEIVTTNTFIKELASTALTYYVAAVPKIKKVEKDDQEQEIIKEAPAPKFLKVSERIVNFILRDIKKVSVKEDLSKPVNFDDNEDEESTKVNEPIILSWEDFIKYCFESSPFSLLWEIAFCSAFITTSEFKARNFKNYRLKSMTKPRLNPNRSRLLTPEDLFIIDLSIPSFHLSEGWNQLYDSSSSGENWTVFSNCIEDQGSTIVIVRDKNDNVFGGFASHEWELKPKFYGDNRSFLFTLRPEINIYKATEINDHYQYFNDQSKSFPNGLGMGGQLDYFGFFISSDFQNGHSKGVSTTYNNSSLCGQNDFKLDAVEVWLVKEKERDDRLIDDKKLKQQGSIMDRMEDMTFLEMSGVKMYSKDIKKQPNADDEYWKDSEFDSNY</sequence>
<evidence type="ECO:0000259" key="10">
    <source>
        <dbReference type="PROSITE" id="PS51886"/>
    </source>
</evidence>
<feature type="domain" description="TLDc" evidence="10">
    <location>
        <begin position="308"/>
        <end position="475"/>
    </location>
</feature>
<reference evidence="11 12" key="2">
    <citation type="submission" date="2016-08" db="EMBL/GenBank/DDBJ databases">
        <title>Pervasive Adenine N6-methylation of Active Genes in Fungi.</title>
        <authorList>
            <consortium name="DOE Joint Genome Institute"/>
            <person name="Mondo S.J."/>
            <person name="Dannebaum R.O."/>
            <person name="Kuo R.C."/>
            <person name="Labutti K."/>
            <person name="Haridas S."/>
            <person name="Kuo A."/>
            <person name="Salamov A."/>
            <person name="Ahrendt S.R."/>
            <person name="Lipzen A."/>
            <person name="Sullivan W."/>
            <person name="Andreopoulos W.B."/>
            <person name="Clum A."/>
            <person name="Lindquist E."/>
            <person name="Daum C."/>
            <person name="Ramamoorthy G.K."/>
            <person name="Gryganskyi A."/>
            <person name="Culley D."/>
            <person name="Magnuson J.K."/>
            <person name="James T.Y."/>
            <person name="O'Malley M.A."/>
            <person name="Stajich J.E."/>
            <person name="Spatafora J.W."/>
            <person name="Visel A."/>
            <person name="Grigoriev I.V."/>
        </authorList>
    </citation>
    <scope>NUCLEOTIDE SEQUENCE [LARGE SCALE GENOMIC DNA]</scope>
    <source>
        <strain evidence="11 12">S4</strain>
    </source>
</reference>
<name>A0A1Y1XM23_9FUNG</name>
<evidence type="ECO:0000256" key="3">
    <source>
        <dbReference type="ARBA" id="ARBA00004496"/>
    </source>
</evidence>
<evidence type="ECO:0000256" key="5">
    <source>
        <dbReference type="ARBA" id="ARBA00023136"/>
    </source>
</evidence>
<accession>A0A1Y1XM23</accession>
<dbReference type="InterPro" id="IPR006571">
    <property type="entry name" value="TLDc_dom"/>
</dbReference>
<reference evidence="11 12" key="1">
    <citation type="submission" date="2016-08" db="EMBL/GenBank/DDBJ databases">
        <title>A Parts List for Fungal Cellulosomes Revealed by Comparative Genomics.</title>
        <authorList>
            <consortium name="DOE Joint Genome Institute"/>
            <person name="Haitjema C.H."/>
            <person name="Gilmore S.P."/>
            <person name="Henske J.K."/>
            <person name="Solomon K.V."/>
            <person name="De Groot R."/>
            <person name="Kuo A."/>
            <person name="Mondo S.J."/>
            <person name="Salamov A.A."/>
            <person name="Labutti K."/>
            <person name="Zhao Z."/>
            <person name="Chiniquy J."/>
            <person name="Barry K."/>
            <person name="Brewer H.M."/>
            <person name="Purvine S.O."/>
            <person name="Wright A.T."/>
            <person name="Boxma B."/>
            <person name="Van Alen T."/>
            <person name="Hackstein J.H."/>
            <person name="Baker S.E."/>
            <person name="Grigoriev I.V."/>
            <person name="O'Malley M.A."/>
        </authorList>
    </citation>
    <scope>NUCLEOTIDE SEQUENCE [LARGE SCALE GENOMIC DNA]</scope>
    <source>
        <strain evidence="11 12">S4</strain>
    </source>
</reference>
<comment type="subcellular location">
    <subcellularLocation>
        <location evidence="3">Cytoplasm</location>
    </subcellularLocation>
    <subcellularLocation>
        <location evidence="2">Lysosome</location>
    </subcellularLocation>
    <subcellularLocation>
        <location evidence="1">Membrane</location>
    </subcellularLocation>
</comment>
<dbReference type="AlphaFoldDB" id="A0A1Y1XM23"/>
<evidence type="ECO:0000256" key="2">
    <source>
        <dbReference type="ARBA" id="ARBA00004371"/>
    </source>
</evidence>
<dbReference type="OrthoDB" id="26679at2759"/>
<dbReference type="SMART" id="SM00584">
    <property type="entry name" value="TLDc"/>
    <property type="match status" value="1"/>
</dbReference>
<evidence type="ECO:0000256" key="7">
    <source>
        <dbReference type="ARBA" id="ARBA00039594"/>
    </source>
</evidence>
<dbReference type="GO" id="GO:0005737">
    <property type="term" value="C:cytoplasm"/>
    <property type="evidence" value="ECO:0007669"/>
    <property type="project" value="UniProtKB-SubCell"/>
</dbReference>